<dbReference type="EMBL" id="JBJQND010000010">
    <property type="protein sequence ID" value="KAL3864129.1"/>
    <property type="molecule type" value="Genomic_DNA"/>
</dbReference>
<proteinExistence type="predicted"/>
<organism evidence="1 2">
    <name type="scientific">Sinanodonta woodiana</name>
    <name type="common">Chinese pond mussel</name>
    <name type="synonym">Anodonta woodiana</name>
    <dbReference type="NCBI Taxonomy" id="1069815"/>
    <lineage>
        <taxon>Eukaryota</taxon>
        <taxon>Metazoa</taxon>
        <taxon>Spiralia</taxon>
        <taxon>Lophotrochozoa</taxon>
        <taxon>Mollusca</taxon>
        <taxon>Bivalvia</taxon>
        <taxon>Autobranchia</taxon>
        <taxon>Heteroconchia</taxon>
        <taxon>Palaeoheterodonta</taxon>
        <taxon>Unionida</taxon>
        <taxon>Unionoidea</taxon>
        <taxon>Unionidae</taxon>
        <taxon>Unioninae</taxon>
        <taxon>Sinanodonta</taxon>
    </lineage>
</organism>
<evidence type="ECO:0000313" key="2">
    <source>
        <dbReference type="Proteomes" id="UP001634394"/>
    </source>
</evidence>
<keyword evidence="2" id="KW-1185">Reference proteome</keyword>
<reference evidence="1 2" key="1">
    <citation type="submission" date="2024-11" db="EMBL/GenBank/DDBJ databases">
        <title>Chromosome-level genome assembly of the freshwater bivalve Anodonta woodiana.</title>
        <authorList>
            <person name="Chen X."/>
        </authorList>
    </citation>
    <scope>NUCLEOTIDE SEQUENCE [LARGE SCALE GENOMIC DNA]</scope>
    <source>
        <strain evidence="1">MN2024</strain>
        <tissue evidence="1">Gills</tissue>
    </source>
</reference>
<sequence length="72" mass="8338">MARYCNINAFKENRKVEFGWINDGKQLMTATGGGTRKIELPRNSRKEEVLDEAKTLFSQPIMPRLVVLWINI</sequence>
<accession>A0ABD3VRC0</accession>
<protein>
    <submittedName>
        <fullName evidence="1">Uncharacterized protein</fullName>
    </submittedName>
</protein>
<dbReference type="AlphaFoldDB" id="A0ABD3VRC0"/>
<dbReference type="Proteomes" id="UP001634394">
    <property type="component" value="Unassembled WGS sequence"/>
</dbReference>
<name>A0ABD3VRC0_SINWO</name>
<gene>
    <name evidence="1" type="ORF">ACJMK2_005835</name>
</gene>
<evidence type="ECO:0000313" key="1">
    <source>
        <dbReference type="EMBL" id="KAL3864129.1"/>
    </source>
</evidence>
<comment type="caution">
    <text evidence="1">The sequence shown here is derived from an EMBL/GenBank/DDBJ whole genome shotgun (WGS) entry which is preliminary data.</text>
</comment>